<comment type="caution">
    <text evidence="2">The sequence shown here is derived from an EMBL/GenBank/DDBJ whole genome shotgun (WGS) entry which is preliminary data.</text>
</comment>
<dbReference type="SUPFAM" id="SSF46785">
    <property type="entry name" value="Winged helix' DNA-binding domain"/>
    <property type="match status" value="1"/>
</dbReference>
<evidence type="ECO:0000313" key="3">
    <source>
        <dbReference type="Proteomes" id="UP000650511"/>
    </source>
</evidence>
<dbReference type="InterPro" id="IPR001845">
    <property type="entry name" value="HTH_ArsR_DNA-bd_dom"/>
</dbReference>
<dbReference type="Proteomes" id="UP000650511">
    <property type="component" value="Unassembled WGS sequence"/>
</dbReference>
<dbReference type="SMART" id="SM00418">
    <property type="entry name" value="HTH_ARSR"/>
    <property type="match status" value="1"/>
</dbReference>
<gene>
    <name evidence="2" type="ORF">GCM10011354_12170</name>
</gene>
<accession>A0A8J3EX48</accession>
<evidence type="ECO:0000313" key="2">
    <source>
        <dbReference type="EMBL" id="GGI05052.1"/>
    </source>
</evidence>
<dbReference type="InterPro" id="IPR036388">
    <property type="entry name" value="WH-like_DNA-bd_sf"/>
</dbReference>
<dbReference type="InterPro" id="IPR011991">
    <property type="entry name" value="ArsR-like_HTH"/>
</dbReference>
<proteinExistence type="predicted"/>
<dbReference type="GO" id="GO:0003700">
    <property type="term" value="F:DNA-binding transcription factor activity"/>
    <property type="evidence" value="ECO:0007669"/>
    <property type="project" value="InterPro"/>
</dbReference>
<dbReference type="CDD" id="cd00090">
    <property type="entry name" value="HTH_ARSR"/>
    <property type="match status" value="1"/>
</dbReference>
<reference evidence="2" key="2">
    <citation type="submission" date="2020-09" db="EMBL/GenBank/DDBJ databases">
        <authorList>
            <person name="Sun Q."/>
            <person name="Zhou Y."/>
        </authorList>
    </citation>
    <scope>NUCLEOTIDE SEQUENCE</scope>
    <source>
        <strain evidence="2">CGMCC 1.14988</strain>
    </source>
</reference>
<dbReference type="EMBL" id="BMHA01000004">
    <property type="protein sequence ID" value="GGI05052.1"/>
    <property type="molecule type" value="Genomic_DNA"/>
</dbReference>
<sequence>MGTDGEQRLDALEARVRRLEALLAQAAGDPPSRHVASASDADAERFWALRGLRDRLPAEDGAVLFTGVVPLPTDEAGAPIEWQYGLPASALLAGDWTELAEALQALAHPVRLSLLHAVLHGAETVAELTDDAVAGTSGQVYHHLRQLTAAGWLQSTGRGRYAVPATRVVPLLVVLAAARR</sequence>
<name>A0A8J3EX48_9ACTN</name>
<keyword evidence="3" id="KW-1185">Reference proteome</keyword>
<dbReference type="InterPro" id="IPR036390">
    <property type="entry name" value="WH_DNA-bd_sf"/>
</dbReference>
<organism evidence="2 3">
    <name type="scientific">Egicoccus halophilus</name>
    <dbReference type="NCBI Taxonomy" id="1670830"/>
    <lineage>
        <taxon>Bacteria</taxon>
        <taxon>Bacillati</taxon>
        <taxon>Actinomycetota</taxon>
        <taxon>Nitriliruptoria</taxon>
        <taxon>Egicoccales</taxon>
        <taxon>Egicoccaceae</taxon>
        <taxon>Egicoccus</taxon>
    </lineage>
</organism>
<reference evidence="2" key="1">
    <citation type="journal article" date="2014" name="Int. J. Syst. Evol. Microbiol.">
        <title>Complete genome sequence of Corynebacterium casei LMG S-19264T (=DSM 44701T), isolated from a smear-ripened cheese.</title>
        <authorList>
            <consortium name="US DOE Joint Genome Institute (JGI-PGF)"/>
            <person name="Walter F."/>
            <person name="Albersmeier A."/>
            <person name="Kalinowski J."/>
            <person name="Ruckert C."/>
        </authorList>
    </citation>
    <scope>NUCLEOTIDE SEQUENCE</scope>
    <source>
        <strain evidence="2">CGMCC 1.14988</strain>
    </source>
</reference>
<feature type="domain" description="HTH arsR-type" evidence="1">
    <location>
        <begin position="101"/>
        <end position="180"/>
    </location>
</feature>
<evidence type="ECO:0000259" key="1">
    <source>
        <dbReference type="SMART" id="SM00418"/>
    </source>
</evidence>
<dbReference type="Pfam" id="PF12840">
    <property type="entry name" value="HTH_20"/>
    <property type="match status" value="1"/>
</dbReference>
<dbReference type="OrthoDB" id="3730926at2"/>
<dbReference type="AlphaFoldDB" id="A0A8J3EX48"/>
<dbReference type="Gene3D" id="1.10.10.10">
    <property type="entry name" value="Winged helix-like DNA-binding domain superfamily/Winged helix DNA-binding domain"/>
    <property type="match status" value="1"/>
</dbReference>
<dbReference type="RefSeq" id="WP_130649516.1">
    <property type="nucleotide sequence ID" value="NZ_BMHA01000004.1"/>
</dbReference>
<protein>
    <recommendedName>
        <fullName evidence="1">HTH arsR-type domain-containing protein</fullName>
    </recommendedName>
</protein>